<comment type="similarity">
    <text evidence="1">Belongs to the peptidase M10A family. Matrix metalloproteinases (MMPs) subfamily.</text>
</comment>
<dbReference type="SUPFAM" id="SSF47090">
    <property type="entry name" value="PGBD-like"/>
    <property type="match status" value="1"/>
</dbReference>
<keyword evidence="9" id="KW-1185">Reference proteome</keyword>
<evidence type="ECO:0000256" key="6">
    <source>
        <dbReference type="ARBA" id="ARBA00023049"/>
    </source>
</evidence>
<keyword evidence="5" id="KW-0862">Zinc</keyword>
<dbReference type="GO" id="GO:0004222">
    <property type="term" value="F:metalloendopeptidase activity"/>
    <property type="evidence" value="ECO:0007669"/>
    <property type="project" value="UniProtKB-EC"/>
</dbReference>
<dbReference type="EMBL" id="PDCK01000044">
    <property type="protein sequence ID" value="PRQ23537.1"/>
    <property type="molecule type" value="Genomic_DNA"/>
</dbReference>
<reference evidence="8 9" key="1">
    <citation type="journal article" date="2018" name="Nat. Genet.">
        <title>The Rosa genome provides new insights in the design of modern roses.</title>
        <authorList>
            <person name="Bendahmane M."/>
        </authorList>
    </citation>
    <scope>NUCLEOTIDE SEQUENCE [LARGE SCALE GENOMIC DNA]</scope>
    <source>
        <strain evidence="9">cv. Old Blush</strain>
    </source>
</reference>
<organism evidence="8 9">
    <name type="scientific">Rosa chinensis</name>
    <name type="common">China rose</name>
    <dbReference type="NCBI Taxonomy" id="74649"/>
    <lineage>
        <taxon>Eukaryota</taxon>
        <taxon>Viridiplantae</taxon>
        <taxon>Streptophyta</taxon>
        <taxon>Embryophyta</taxon>
        <taxon>Tracheophyta</taxon>
        <taxon>Spermatophyta</taxon>
        <taxon>Magnoliopsida</taxon>
        <taxon>eudicotyledons</taxon>
        <taxon>Gunneridae</taxon>
        <taxon>Pentapetalae</taxon>
        <taxon>rosids</taxon>
        <taxon>fabids</taxon>
        <taxon>Rosales</taxon>
        <taxon>Rosaceae</taxon>
        <taxon>Rosoideae</taxon>
        <taxon>Rosoideae incertae sedis</taxon>
        <taxon>Rosa</taxon>
    </lineage>
</organism>
<evidence type="ECO:0000256" key="2">
    <source>
        <dbReference type="ARBA" id="ARBA00022670"/>
    </source>
</evidence>
<keyword evidence="4 8" id="KW-0378">Hydrolase</keyword>
<dbReference type="GO" id="GO:0030198">
    <property type="term" value="P:extracellular matrix organization"/>
    <property type="evidence" value="ECO:0007669"/>
    <property type="project" value="TreeGrafter"/>
</dbReference>
<sequence length="232" mass="26132">MGALLPRLAMQASIAESRQLHEAKAAIGVDELGTYLRTFGYLMKDSNDKQQQQQLLESALKMYQKTYHLNVTGKLNSETKELINTPRRGLPDHNLINGSVQMGSYQAFFNLGPTKWPPTMYHLPYRISARDETPIGNDALAQACAQAFGLWAGVSNFTFTSVGLDAPHQLDISFRRGQHRHGKPFDGILRHAFYPMAGLMHLDADENWSLTWPKYDQYDLVEYTSTLCCSST</sequence>
<evidence type="ECO:0000256" key="1">
    <source>
        <dbReference type="ARBA" id="ARBA00009614"/>
    </source>
</evidence>
<dbReference type="GO" id="GO:0008270">
    <property type="term" value="F:zinc ion binding"/>
    <property type="evidence" value="ECO:0007669"/>
    <property type="project" value="InterPro"/>
</dbReference>
<proteinExistence type="inferred from homology"/>
<evidence type="ECO:0000256" key="3">
    <source>
        <dbReference type="ARBA" id="ARBA00022723"/>
    </source>
</evidence>
<dbReference type="AlphaFoldDB" id="A0A2P6PNN6"/>
<dbReference type="EC" id="3.4.24.7" evidence="8"/>
<dbReference type="Gramene" id="PRQ23537">
    <property type="protein sequence ID" value="PRQ23537"/>
    <property type="gene ID" value="RchiOBHm_Chr6g0262461"/>
</dbReference>
<dbReference type="GO" id="GO:0031012">
    <property type="term" value="C:extracellular matrix"/>
    <property type="evidence" value="ECO:0007669"/>
    <property type="project" value="InterPro"/>
</dbReference>
<dbReference type="Gene3D" id="3.40.390.10">
    <property type="entry name" value="Collagenase (Catalytic Domain)"/>
    <property type="match status" value="1"/>
</dbReference>
<dbReference type="GO" id="GO:0030574">
    <property type="term" value="P:collagen catabolic process"/>
    <property type="evidence" value="ECO:0007669"/>
    <property type="project" value="TreeGrafter"/>
</dbReference>
<protein>
    <submittedName>
        <fullName evidence="8">Putative interstitial collagenase</fullName>
        <ecNumber evidence="8">3.4.24.7</ecNumber>
    </submittedName>
</protein>
<dbReference type="InterPro" id="IPR001818">
    <property type="entry name" value="Pept_M10_metallopeptidase"/>
</dbReference>
<dbReference type="InterPro" id="IPR036365">
    <property type="entry name" value="PGBD-like_sf"/>
</dbReference>
<dbReference type="PANTHER" id="PTHR10201:SF213">
    <property type="entry name" value="METALLOENDOPROTEINASE 2-MMP-LIKE"/>
    <property type="match status" value="1"/>
</dbReference>
<dbReference type="STRING" id="74649.A0A2P6PNN6"/>
<dbReference type="Pfam" id="PF00413">
    <property type="entry name" value="Peptidase_M10"/>
    <property type="match status" value="1"/>
</dbReference>
<evidence type="ECO:0000259" key="7">
    <source>
        <dbReference type="SMART" id="SM00235"/>
    </source>
</evidence>
<keyword evidence="2" id="KW-0645">Protease</keyword>
<dbReference type="InterPro" id="IPR024079">
    <property type="entry name" value="MetalloPept_cat_dom_sf"/>
</dbReference>
<dbReference type="GO" id="GO:0006508">
    <property type="term" value="P:proteolysis"/>
    <property type="evidence" value="ECO:0007669"/>
    <property type="project" value="UniProtKB-KW"/>
</dbReference>
<dbReference type="SUPFAM" id="SSF55486">
    <property type="entry name" value="Metalloproteases ('zincins'), catalytic domain"/>
    <property type="match status" value="1"/>
</dbReference>
<gene>
    <name evidence="8" type="ORF">RchiOBHm_Chr6g0262461</name>
</gene>
<accession>A0A2P6PNN6</accession>
<comment type="caution">
    <text evidence="8">The sequence shown here is derived from an EMBL/GenBank/DDBJ whole genome shotgun (WGS) entry which is preliminary data.</text>
</comment>
<dbReference type="Proteomes" id="UP000238479">
    <property type="component" value="Chromosome 6"/>
</dbReference>
<evidence type="ECO:0000256" key="5">
    <source>
        <dbReference type="ARBA" id="ARBA00022833"/>
    </source>
</evidence>
<feature type="domain" description="Peptidase metallopeptidase" evidence="7">
    <location>
        <begin position="112"/>
        <end position="231"/>
    </location>
</feature>
<keyword evidence="3" id="KW-0479">Metal-binding</keyword>
<dbReference type="InterPro" id="IPR006026">
    <property type="entry name" value="Peptidase_Metallo"/>
</dbReference>
<dbReference type="InterPro" id="IPR002477">
    <property type="entry name" value="Peptidoglycan-bd-like"/>
</dbReference>
<dbReference type="PANTHER" id="PTHR10201">
    <property type="entry name" value="MATRIX METALLOPROTEINASE"/>
    <property type="match status" value="1"/>
</dbReference>
<name>A0A2P6PNN6_ROSCH</name>
<evidence type="ECO:0000313" key="9">
    <source>
        <dbReference type="Proteomes" id="UP000238479"/>
    </source>
</evidence>
<keyword evidence="6" id="KW-0482">Metalloprotease</keyword>
<evidence type="ECO:0000256" key="4">
    <source>
        <dbReference type="ARBA" id="ARBA00022801"/>
    </source>
</evidence>
<evidence type="ECO:0000313" key="8">
    <source>
        <dbReference type="EMBL" id="PRQ23537.1"/>
    </source>
</evidence>
<dbReference type="SMART" id="SM00235">
    <property type="entry name" value="ZnMc"/>
    <property type="match status" value="1"/>
</dbReference>
<dbReference type="Pfam" id="PF01471">
    <property type="entry name" value="PG_binding_1"/>
    <property type="match status" value="1"/>
</dbReference>